<keyword evidence="1" id="KW-0812">Transmembrane</keyword>
<dbReference type="EMBL" id="KZ994548">
    <property type="protein sequence ID" value="RKO92658.1"/>
    <property type="molecule type" value="Genomic_DNA"/>
</dbReference>
<organism evidence="2 3">
    <name type="scientific">Blyttiomyces helicus</name>
    <dbReference type="NCBI Taxonomy" id="388810"/>
    <lineage>
        <taxon>Eukaryota</taxon>
        <taxon>Fungi</taxon>
        <taxon>Fungi incertae sedis</taxon>
        <taxon>Chytridiomycota</taxon>
        <taxon>Chytridiomycota incertae sedis</taxon>
        <taxon>Chytridiomycetes</taxon>
        <taxon>Chytridiomycetes incertae sedis</taxon>
        <taxon>Blyttiomyces</taxon>
    </lineage>
</organism>
<evidence type="ECO:0000313" key="2">
    <source>
        <dbReference type="EMBL" id="RKO92658.1"/>
    </source>
</evidence>
<keyword evidence="3" id="KW-1185">Reference proteome</keyword>
<accession>A0A4P9WLY5</accession>
<evidence type="ECO:0000256" key="1">
    <source>
        <dbReference type="SAM" id="Phobius"/>
    </source>
</evidence>
<sequence>MGLVGRVLQTGRPSVGRGFLLAPAPFGRFAQNVSVGTLGRPVPLQVANLIPPVILISVITPPQQVGGPPSPSANTHLHSSWLTRSASSSVGRGSEGGVLVKVKGGGPCRPLPGIALSGRTHADQLVGSMGPGGEGDGRLNIYTTSLRLPRFNPVETATAGSLGDDVLPVDRTFDSCDDHVVINGLQVDMALVSVDVRDDVTVDDGDVVHDVDAAGGLQVEVTLVDGVVGGTVVYLTMLPLMLVTMTFPLVFMTFPRR</sequence>
<dbReference type="AlphaFoldDB" id="A0A4P9WLY5"/>
<protein>
    <submittedName>
        <fullName evidence="2">Uncharacterized protein</fullName>
    </submittedName>
</protein>
<dbReference type="Proteomes" id="UP000269721">
    <property type="component" value="Unassembled WGS sequence"/>
</dbReference>
<proteinExistence type="predicted"/>
<gene>
    <name evidence="2" type="ORF">BDK51DRAFT_50498</name>
</gene>
<feature type="transmembrane region" description="Helical" evidence="1">
    <location>
        <begin position="232"/>
        <end position="254"/>
    </location>
</feature>
<keyword evidence="1" id="KW-0472">Membrane</keyword>
<evidence type="ECO:0000313" key="3">
    <source>
        <dbReference type="Proteomes" id="UP000269721"/>
    </source>
</evidence>
<name>A0A4P9WLY5_9FUNG</name>
<reference evidence="3" key="1">
    <citation type="journal article" date="2018" name="Nat. Microbiol.">
        <title>Leveraging single-cell genomics to expand the fungal tree of life.</title>
        <authorList>
            <person name="Ahrendt S.R."/>
            <person name="Quandt C.A."/>
            <person name="Ciobanu D."/>
            <person name="Clum A."/>
            <person name="Salamov A."/>
            <person name="Andreopoulos B."/>
            <person name="Cheng J.F."/>
            <person name="Woyke T."/>
            <person name="Pelin A."/>
            <person name="Henrissat B."/>
            <person name="Reynolds N.K."/>
            <person name="Benny G.L."/>
            <person name="Smith M.E."/>
            <person name="James T.Y."/>
            <person name="Grigoriev I.V."/>
        </authorList>
    </citation>
    <scope>NUCLEOTIDE SEQUENCE [LARGE SCALE GENOMIC DNA]</scope>
</reference>
<keyword evidence="1" id="KW-1133">Transmembrane helix</keyword>